<dbReference type="STRING" id="1121390.SAMN02746041_03166"/>
<evidence type="ECO:0000256" key="5">
    <source>
        <dbReference type="ARBA" id="ARBA00023049"/>
    </source>
</evidence>
<keyword evidence="8" id="KW-1185">Reference proteome</keyword>
<evidence type="ECO:0000259" key="6">
    <source>
        <dbReference type="PROSITE" id="PS50249"/>
    </source>
</evidence>
<evidence type="ECO:0000256" key="4">
    <source>
        <dbReference type="ARBA" id="ARBA00022833"/>
    </source>
</evidence>
<evidence type="ECO:0000256" key="2">
    <source>
        <dbReference type="ARBA" id="ARBA00022723"/>
    </source>
</evidence>
<dbReference type="PANTHER" id="PTHR30471">
    <property type="entry name" value="DNA REPAIR PROTEIN RADC"/>
    <property type="match status" value="1"/>
</dbReference>
<evidence type="ECO:0000256" key="3">
    <source>
        <dbReference type="ARBA" id="ARBA00022801"/>
    </source>
</evidence>
<dbReference type="InterPro" id="IPR037518">
    <property type="entry name" value="MPN"/>
</dbReference>
<dbReference type="GO" id="GO:0008237">
    <property type="term" value="F:metallopeptidase activity"/>
    <property type="evidence" value="ECO:0007669"/>
    <property type="project" value="UniProtKB-KW"/>
</dbReference>
<sequence>MNYFSESQLKVLEEAMTILEEAAQYGSNALLLNNPATASSYFMMRLAHREQEVFAVAFLDAKNRLIECRDMFFGTVDSSRIYIREVIRTALLLNARSIIAAHNHPSGDPEPSEQDMKITEDLKKACLLLDIRLLDHIVVGCNRVVSLTKEGLLYGAVA</sequence>
<name>A0A1W1XW50_9BACT</name>
<evidence type="ECO:0000256" key="1">
    <source>
        <dbReference type="ARBA" id="ARBA00022670"/>
    </source>
</evidence>
<dbReference type="GO" id="GO:0006508">
    <property type="term" value="P:proteolysis"/>
    <property type="evidence" value="ECO:0007669"/>
    <property type="project" value="UniProtKB-KW"/>
</dbReference>
<organism evidence="7 8">
    <name type="scientific">Desulfacinum hydrothermale DSM 13146</name>
    <dbReference type="NCBI Taxonomy" id="1121390"/>
    <lineage>
        <taxon>Bacteria</taxon>
        <taxon>Pseudomonadati</taxon>
        <taxon>Thermodesulfobacteriota</taxon>
        <taxon>Syntrophobacteria</taxon>
        <taxon>Syntrophobacterales</taxon>
        <taxon>Syntrophobacteraceae</taxon>
        <taxon>Desulfacinum</taxon>
    </lineage>
</organism>
<dbReference type="EMBL" id="FWXF01000027">
    <property type="protein sequence ID" value="SMC28064.1"/>
    <property type="molecule type" value="Genomic_DNA"/>
</dbReference>
<dbReference type="Pfam" id="PF04002">
    <property type="entry name" value="RadC"/>
    <property type="match status" value="1"/>
</dbReference>
<keyword evidence="4" id="KW-0862">Zinc</keyword>
<dbReference type="GO" id="GO:0046872">
    <property type="term" value="F:metal ion binding"/>
    <property type="evidence" value="ECO:0007669"/>
    <property type="project" value="UniProtKB-KW"/>
</dbReference>
<dbReference type="PROSITE" id="PS50249">
    <property type="entry name" value="MPN"/>
    <property type="match status" value="1"/>
</dbReference>
<evidence type="ECO:0000313" key="7">
    <source>
        <dbReference type="EMBL" id="SMC28064.1"/>
    </source>
</evidence>
<dbReference type="PROSITE" id="PS01302">
    <property type="entry name" value="UPF0758"/>
    <property type="match status" value="1"/>
</dbReference>
<evidence type="ECO:0000313" key="8">
    <source>
        <dbReference type="Proteomes" id="UP000192783"/>
    </source>
</evidence>
<dbReference type="OrthoDB" id="9804482at2"/>
<keyword evidence="5" id="KW-0482">Metalloprotease</keyword>
<dbReference type="InterPro" id="IPR001405">
    <property type="entry name" value="UPF0758"/>
</dbReference>
<protein>
    <submittedName>
        <fullName evidence="7">DNA repair protein RadC</fullName>
    </submittedName>
</protein>
<dbReference type="NCBIfam" id="TIGR00608">
    <property type="entry name" value="radc"/>
    <property type="match status" value="1"/>
</dbReference>
<feature type="domain" description="MPN" evidence="6">
    <location>
        <begin position="31"/>
        <end position="153"/>
    </location>
</feature>
<dbReference type="InterPro" id="IPR020891">
    <property type="entry name" value="UPF0758_CS"/>
</dbReference>
<proteinExistence type="predicted"/>
<keyword evidence="2" id="KW-0479">Metal-binding</keyword>
<accession>A0A1W1XW50</accession>
<dbReference type="Proteomes" id="UP000192783">
    <property type="component" value="Unassembled WGS sequence"/>
</dbReference>
<dbReference type="PANTHER" id="PTHR30471:SF3">
    <property type="entry name" value="UPF0758 PROTEIN YEES-RELATED"/>
    <property type="match status" value="1"/>
</dbReference>
<dbReference type="InterPro" id="IPR025657">
    <property type="entry name" value="RadC_JAB"/>
</dbReference>
<dbReference type="CDD" id="cd08071">
    <property type="entry name" value="MPN_DUF2466"/>
    <property type="match status" value="1"/>
</dbReference>
<dbReference type="Gene3D" id="3.40.140.10">
    <property type="entry name" value="Cytidine Deaminase, domain 2"/>
    <property type="match status" value="1"/>
</dbReference>
<reference evidence="7 8" key="1">
    <citation type="submission" date="2017-04" db="EMBL/GenBank/DDBJ databases">
        <authorList>
            <person name="Afonso C.L."/>
            <person name="Miller P.J."/>
            <person name="Scott M.A."/>
            <person name="Spackman E."/>
            <person name="Goraichik I."/>
            <person name="Dimitrov K.M."/>
            <person name="Suarez D.L."/>
            <person name="Swayne D.E."/>
        </authorList>
    </citation>
    <scope>NUCLEOTIDE SEQUENCE [LARGE SCALE GENOMIC DNA]</scope>
    <source>
        <strain evidence="7 8">DSM 13146</strain>
    </source>
</reference>
<keyword evidence="3" id="KW-0378">Hydrolase</keyword>
<gene>
    <name evidence="7" type="ORF">SAMN02746041_03166</name>
</gene>
<keyword evidence="1" id="KW-0645">Protease</keyword>
<dbReference type="AlphaFoldDB" id="A0A1W1XW50"/>